<dbReference type="Proteomes" id="UP000054018">
    <property type="component" value="Unassembled WGS sequence"/>
</dbReference>
<dbReference type="OrthoDB" id="2688041at2759"/>
<proteinExistence type="predicted"/>
<gene>
    <name evidence="1" type="ORF">PISMIDRAFT_680768</name>
</gene>
<evidence type="ECO:0000313" key="1">
    <source>
        <dbReference type="EMBL" id="KIK22003.1"/>
    </source>
</evidence>
<reference evidence="2" key="2">
    <citation type="submission" date="2015-01" db="EMBL/GenBank/DDBJ databases">
        <title>Evolutionary Origins and Diversification of the Mycorrhizal Mutualists.</title>
        <authorList>
            <consortium name="DOE Joint Genome Institute"/>
            <consortium name="Mycorrhizal Genomics Consortium"/>
            <person name="Kohler A."/>
            <person name="Kuo A."/>
            <person name="Nagy L.G."/>
            <person name="Floudas D."/>
            <person name="Copeland A."/>
            <person name="Barry K.W."/>
            <person name="Cichocki N."/>
            <person name="Veneault-Fourrey C."/>
            <person name="LaButti K."/>
            <person name="Lindquist E.A."/>
            <person name="Lipzen A."/>
            <person name="Lundell T."/>
            <person name="Morin E."/>
            <person name="Murat C."/>
            <person name="Riley R."/>
            <person name="Ohm R."/>
            <person name="Sun H."/>
            <person name="Tunlid A."/>
            <person name="Henrissat B."/>
            <person name="Grigoriev I.V."/>
            <person name="Hibbett D.S."/>
            <person name="Martin F."/>
        </authorList>
    </citation>
    <scope>NUCLEOTIDE SEQUENCE [LARGE SCALE GENOMIC DNA]</scope>
    <source>
        <strain evidence="2">441</strain>
    </source>
</reference>
<reference evidence="1 2" key="1">
    <citation type="submission" date="2014-04" db="EMBL/GenBank/DDBJ databases">
        <authorList>
            <consortium name="DOE Joint Genome Institute"/>
            <person name="Kuo A."/>
            <person name="Kohler A."/>
            <person name="Costa M.D."/>
            <person name="Nagy L.G."/>
            <person name="Floudas D."/>
            <person name="Copeland A."/>
            <person name="Barry K.W."/>
            <person name="Cichocki N."/>
            <person name="Veneault-Fourrey C."/>
            <person name="LaButti K."/>
            <person name="Lindquist E.A."/>
            <person name="Lipzen A."/>
            <person name="Lundell T."/>
            <person name="Morin E."/>
            <person name="Murat C."/>
            <person name="Sun H."/>
            <person name="Tunlid A."/>
            <person name="Henrissat B."/>
            <person name="Grigoriev I.V."/>
            <person name="Hibbett D.S."/>
            <person name="Martin F."/>
            <person name="Nordberg H.P."/>
            <person name="Cantor M.N."/>
            <person name="Hua S.X."/>
        </authorList>
    </citation>
    <scope>NUCLEOTIDE SEQUENCE [LARGE SCALE GENOMIC DNA]</scope>
    <source>
        <strain evidence="1 2">441</strain>
    </source>
</reference>
<sequence length="52" mass="6118">MLRELNLPYERLPWYTLEKDLKKHGCTLVNWPGGILRKRGNRGIHDLNAMEA</sequence>
<organism evidence="1 2">
    <name type="scientific">Pisolithus microcarpus 441</name>
    <dbReference type="NCBI Taxonomy" id="765257"/>
    <lineage>
        <taxon>Eukaryota</taxon>
        <taxon>Fungi</taxon>
        <taxon>Dikarya</taxon>
        <taxon>Basidiomycota</taxon>
        <taxon>Agaricomycotina</taxon>
        <taxon>Agaricomycetes</taxon>
        <taxon>Agaricomycetidae</taxon>
        <taxon>Boletales</taxon>
        <taxon>Sclerodermatineae</taxon>
        <taxon>Pisolithaceae</taxon>
        <taxon>Pisolithus</taxon>
    </lineage>
</organism>
<dbReference type="HOGENOM" id="CLU_3093110_0_0_1"/>
<protein>
    <submittedName>
        <fullName evidence="1">Uncharacterized protein</fullName>
    </submittedName>
</protein>
<accession>A0A0C9ZQN9</accession>
<dbReference type="EMBL" id="KN833744">
    <property type="protein sequence ID" value="KIK22003.1"/>
    <property type="molecule type" value="Genomic_DNA"/>
</dbReference>
<feature type="non-terminal residue" evidence="1">
    <location>
        <position position="52"/>
    </location>
</feature>
<dbReference type="AlphaFoldDB" id="A0A0C9ZQN9"/>
<name>A0A0C9ZQN9_9AGAM</name>
<keyword evidence="2" id="KW-1185">Reference proteome</keyword>
<evidence type="ECO:0000313" key="2">
    <source>
        <dbReference type="Proteomes" id="UP000054018"/>
    </source>
</evidence>